<protein>
    <submittedName>
        <fullName evidence="1">Uncharacterized protein</fullName>
    </submittedName>
</protein>
<dbReference type="SUPFAM" id="SSF48695">
    <property type="entry name" value="Multiheme cytochromes"/>
    <property type="match status" value="1"/>
</dbReference>
<dbReference type="EMBL" id="UINC01023877">
    <property type="protein sequence ID" value="SVA96418.1"/>
    <property type="molecule type" value="Genomic_DNA"/>
</dbReference>
<proteinExistence type="predicted"/>
<reference evidence="1" key="1">
    <citation type="submission" date="2018-05" db="EMBL/GenBank/DDBJ databases">
        <authorList>
            <person name="Lanie J.A."/>
            <person name="Ng W.-L."/>
            <person name="Kazmierczak K.M."/>
            <person name="Andrzejewski T.M."/>
            <person name="Davidsen T.M."/>
            <person name="Wayne K.J."/>
            <person name="Tettelin H."/>
            <person name="Glass J.I."/>
            <person name="Rusch D."/>
            <person name="Podicherti R."/>
            <person name="Tsui H.-C.T."/>
            <person name="Winkler M.E."/>
        </authorList>
    </citation>
    <scope>NUCLEOTIDE SEQUENCE</scope>
</reference>
<feature type="non-terminal residue" evidence="1">
    <location>
        <position position="278"/>
    </location>
</feature>
<dbReference type="Gene3D" id="1.10.1130.10">
    <property type="entry name" value="Flavocytochrome C3, Chain A"/>
    <property type="match status" value="1"/>
</dbReference>
<dbReference type="AlphaFoldDB" id="A0A382A4F5"/>
<gene>
    <name evidence="1" type="ORF">METZ01_LOCUS149272</name>
</gene>
<dbReference type="InterPro" id="IPR036280">
    <property type="entry name" value="Multihaem_cyt_sf"/>
</dbReference>
<organism evidence="1">
    <name type="scientific">marine metagenome</name>
    <dbReference type="NCBI Taxonomy" id="408172"/>
    <lineage>
        <taxon>unclassified sequences</taxon>
        <taxon>metagenomes</taxon>
        <taxon>ecological metagenomes</taxon>
    </lineage>
</organism>
<name>A0A382A4F5_9ZZZZ</name>
<sequence length="278" mass="30305">MSLIFVLILLIPIQILAADTNNLGCLYCHQGIEDFTDGPMMIVIKAKAQSFKDPGGCVVCHGGTPSATDKNIAHASAPAALTDNGGPSRFYPDPGSVWIANETCGQCHVGYPERLQKALMNTEAGKLQGNLWSWGLQKDHAVIWGNYNIKDADGHRPAVGTETYKSYMVEFAKTHPDQMPLELKQIPEVDIATIPAHPNQAGITYSRQQCQRCHVGVTGREKRGDFRGTGCSACHVPYGNEGRYEGGDPTINRDIPGKLLAHRLQATRKSKVRINGLE</sequence>
<evidence type="ECO:0000313" key="1">
    <source>
        <dbReference type="EMBL" id="SVA96418.1"/>
    </source>
</evidence>
<accession>A0A382A4F5</accession>